<dbReference type="GO" id="GO:0022627">
    <property type="term" value="C:cytosolic small ribosomal subunit"/>
    <property type="evidence" value="ECO:0007669"/>
    <property type="project" value="TreeGrafter"/>
</dbReference>
<accession>A0A9N9AYM7</accession>
<dbReference type="SUPFAM" id="SSF50249">
    <property type="entry name" value="Nucleic acid-binding proteins"/>
    <property type="match status" value="1"/>
</dbReference>
<evidence type="ECO:0000256" key="1">
    <source>
        <dbReference type="ARBA" id="ARBA00010254"/>
    </source>
</evidence>
<dbReference type="Gene3D" id="2.40.30.10">
    <property type="entry name" value="Translation factors"/>
    <property type="match status" value="1"/>
</dbReference>
<evidence type="ECO:0000256" key="2">
    <source>
        <dbReference type="ARBA" id="ARBA00022980"/>
    </source>
</evidence>
<keyword evidence="2" id="KW-0689">Ribosomal protein</keyword>
<dbReference type="InterPro" id="IPR012340">
    <property type="entry name" value="NA-bd_OB-fold"/>
</dbReference>
<reference evidence="4" key="1">
    <citation type="submission" date="2021-06" db="EMBL/GenBank/DDBJ databases">
        <authorList>
            <person name="Kallberg Y."/>
            <person name="Tangrot J."/>
            <person name="Rosling A."/>
        </authorList>
    </citation>
    <scope>NUCLEOTIDE SEQUENCE</scope>
    <source>
        <strain evidence="4">IN212</strain>
    </source>
</reference>
<dbReference type="InterPro" id="IPR009000">
    <property type="entry name" value="Transl_B-barrel_sf"/>
</dbReference>
<gene>
    <name evidence="4" type="ORF">RFULGI_LOCUS4585</name>
</gene>
<dbReference type="OrthoDB" id="2446451at2759"/>
<dbReference type="EMBL" id="CAJVPZ010004641">
    <property type="protein sequence ID" value="CAG8549489.1"/>
    <property type="molecule type" value="Genomic_DNA"/>
</dbReference>
<keyword evidence="5" id="KW-1185">Reference proteome</keyword>
<dbReference type="PRINTS" id="PR00973">
    <property type="entry name" value="RIBOSOMALS17"/>
</dbReference>
<organism evidence="4 5">
    <name type="scientific">Racocetra fulgida</name>
    <dbReference type="NCBI Taxonomy" id="60492"/>
    <lineage>
        <taxon>Eukaryota</taxon>
        <taxon>Fungi</taxon>
        <taxon>Fungi incertae sedis</taxon>
        <taxon>Mucoromycota</taxon>
        <taxon>Glomeromycotina</taxon>
        <taxon>Glomeromycetes</taxon>
        <taxon>Diversisporales</taxon>
        <taxon>Gigasporaceae</taxon>
        <taxon>Racocetra</taxon>
    </lineage>
</organism>
<dbReference type="Gene3D" id="2.40.50.140">
    <property type="entry name" value="Nucleic acid-binding proteins"/>
    <property type="match status" value="1"/>
</dbReference>
<dbReference type="SUPFAM" id="SSF50447">
    <property type="entry name" value="Translation proteins"/>
    <property type="match status" value="1"/>
</dbReference>
<dbReference type="GO" id="GO:0003735">
    <property type="term" value="F:structural constituent of ribosome"/>
    <property type="evidence" value="ECO:0007669"/>
    <property type="project" value="InterPro"/>
</dbReference>
<proteinExistence type="inferred from homology"/>
<sequence>MNQVFTGTVISLKNAKTAAIELVFNYLHPKYHKPIRRKKKIQAHYEKYDLKLGDKVVIKSSRPYSAIKRFLVIEKANKKNQTIKASLSNKKLMLTGKPSTIPKGKLSDGKPAKLPRSNKLSLQWEDVNPAKEWLKSAAPPEIEDILLTNNNFCEQNLSSFTRFPRLHRLFLGTDNAARIRQGIYNRWYGSLIHLLTLTRLQELDINATDISSASNEEFEANIGKVEDIRTLIFDLLYSRYYGVIVYVRIFRGELVKGQKIKFSRSQKIYQVERLGVKTPQEVLKEKLGTGEIG</sequence>
<name>A0A9N9AYM7_9GLOM</name>
<evidence type="ECO:0000313" key="4">
    <source>
        <dbReference type="EMBL" id="CAG8549489.1"/>
    </source>
</evidence>
<comment type="similarity">
    <text evidence="1">Belongs to the universal ribosomal protein uS17 family.</text>
</comment>
<evidence type="ECO:0000313" key="5">
    <source>
        <dbReference type="Proteomes" id="UP000789396"/>
    </source>
</evidence>
<protein>
    <submittedName>
        <fullName evidence="4">4751_t:CDS:1</fullName>
    </submittedName>
</protein>
<dbReference type="Pfam" id="PF00366">
    <property type="entry name" value="Ribosomal_S17"/>
    <property type="match status" value="1"/>
</dbReference>
<dbReference type="PANTHER" id="PTHR10744">
    <property type="entry name" value="40S RIBOSOMAL PROTEIN S11 FAMILY MEMBER"/>
    <property type="match status" value="1"/>
</dbReference>
<dbReference type="Proteomes" id="UP000789396">
    <property type="component" value="Unassembled WGS sequence"/>
</dbReference>
<dbReference type="CDD" id="cd00364">
    <property type="entry name" value="Ribosomal_uS17"/>
    <property type="match status" value="1"/>
</dbReference>
<dbReference type="GO" id="GO:0006412">
    <property type="term" value="P:translation"/>
    <property type="evidence" value="ECO:0007669"/>
    <property type="project" value="InterPro"/>
</dbReference>
<evidence type="ECO:0000256" key="3">
    <source>
        <dbReference type="ARBA" id="ARBA00023274"/>
    </source>
</evidence>
<dbReference type="PANTHER" id="PTHR10744:SF9">
    <property type="entry name" value="40S RIBOSOMAL PROTEIN S11-RELATED"/>
    <property type="match status" value="1"/>
</dbReference>
<comment type="caution">
    <text evidence="4">The sequence shown here is derived from an EMBL/GenBank/DDBJ whole genome shotgun (WGS) entry which is preliminary data.</text>
</comment>
<dbReference type="InterPro" id="IPR000266">
    <property type="entry name" value="Ribosomal_uS17"/>
</dbReference>
<dbReference type="AlphaFoldDB" id="A0A9N9AYM7"/>
<keyword evidence="3" id="KW-0687">Ribonucleoprotein</keyword>